<dbReference type="Proteomes" id="UP000351155">
    <property type="component" value="Unassembled WGS sequence"/>
</dbReference>
<dbReference type="EMBL" id="CAADIW010000035">
    <property type="protein sequence ID" value="VFS37992.1"/>
    <property type="molecule type" value="Genomic_DNA"/>
</dbReference>
<evidence type="ECO:0000313" key="1">
    <source>
        <dbReference type="EMBL" id="VFS37992.1"/>
    </source>
</evidence>
<proteinExistence type="predicted"/>
<protein>
    <submittedName>
        <fullName evidence="1">Uncharacterized protein</fullName>
    </submittedName>
</protein>
<dbReference type="AlphaFoldDB" id="A0A484YP21"/>
<accession>A0A484YP21</accession>
<evidence type="ECO:0000313" key="2">
    <source>
        <dbReference type="Proteomes" id="UP000351155"/>
    </source>
</evidence>
<name>A0A484YP21_9ENTR</name>
<organism evidence="1 2">
    <name type="scientific">Enterobacter cancerogenus</name>
    <dbReference type="NCBI Taxonomy" id="69218"/>
    <lineage>
        <taxon>Bacteria</taxon>
        <taxon>Pseudomonadati</taxon>
        <taxon>Pseudomonadota</taxon>
        <taxon>Gammaproteobacteria</taxon>
        <taxon>Enterobacterales</taxon>
        <taxon>Enterobacteriaceae</taxon>
        <taxon>Enterobacter</taxon>
        <taxon>Enterobacter cloacae complex</taxon>
    </lineage>
</organism>
<reference evidence="1 2" key="1">
    <citation type="submission" date="2019-03" db="EMBL/GenBank/DDBJ databases">
        <authorList>
            <consortium name="Pathogen Informatics"/>
        </authorList>
    </citation>
    <scope>NUCLEOTIDE SEQUENCE [LARGE SCALE GENOMIC DNA]</scope>
    <source>
        <strain evidence="1 2">NCTC12126</strain>
    </source>
</reference>
<gene>
    <name evidence="1" type="ORF">NCTC12126_03710</name>
</gene>
<sequence length="35" mass="4014">MTAVFFEKYVLNKLSIILQLSALLLLVFADENCPR</sequence>